<feature type="binding site" evidence="4">
    <location>
        <position position="68"/>
    </location>
    <ligand>
        <name>spermidine</name>
        <dbReference type="ChEBI" id="CHEBI:57834"/>
    </ligand>
</feature>
<feature type="domain" description="PABS" evidence="6">
    <location>
        <begin position="13"/>
        <end position="243"/>
    </location>
</feature>
<organism evidence="7 8">
    <name type="scientific">Neobacillus niacini</name>
    <dbReference type="NCBI Taxonomy" id="86668"/>
    <lineage>
        <taxon>Bacteria</taxon>
        <taxon>Bacillati</taxon>
        <taxon>Bacillota</taxon>
        <taxon>Bacilli</taxon>
        <taxon>Bacillales</taxon>
        <taxon>Bacillaceae</taxon>
        <taxon>Neobacillus</taxon>
    </lineage>
</organism>
<comment type="similarity">
    <text evidence="1 4">Belongs to the spermidine/spermine synthase family.</text>
</comment>
<dbReference type="GO" id="GO:0010487">
    <property type="term" value="F:thermospermine synthase activity"/>
    <property type="evidence" value="ECO:0007669"/>
    <property type="project" value="UniProtKB-ARBA"/>
</dbReference>
<dbReference type="Proteomes" id="UP000548423">
    <property type="component" value="Unassembled WGS sequence"/>
</dbReference>
<comment type="pathway">
    <text evidence="4">Amine and polyamine biosynthesis; spermidine biosynthesis; spermidine from putrescine: step 1/1.</text>
</comment>
<evidence type="ECO:0000256" key="5">
    <source>
        <dbReference type="PROSITE-ProRule" id="PRU00354"/>
    </source>
</evidence>
<dbReference type="Gene3D" id="3.40.50.150">
    <property type="entry name" value="Vaccinia Virus protein VP39"/>
    <property type="match status" value="2"/>
</dbReference>
<dbReference type="PROSITE" id="PS51006">
    <property type="entry name" value="PABS_2"/>
    <property type="match status" value="2"/>
</dbReference>
<evidence type="ECO:0000256" key="1">
    <source>
        <dbReference type="ARBA" id="ARBA00007867"/>
    </source>
</evidence>
<keyword evidence="4" id="KW-0745">Spermidine biosynthesis</keyword>
<evidence type="ECO:0000313" key="7">
    <source>
        <dbReference type="EMBL" id="NYE07824.1"/>
    </source>
</evidence>
<sequence length="593" mass="68471">MSTSDKHDSFRGDVYDLIELQQLLKGPHHIIFEGKSPYQDVLLIETKNIRLYRNDQLVWNSLDERIYHEALVHPAFVFSDQHKRVLMIGDECGLALREVFKYSDVCHVSLVSLSPETLIAAQKTPELCEMNENSFFDNRVQIDLGSIYDFLQTSQHQFDVIIAKLPDPENKQDSKLYTKEFFKKLSNLLTDCGILVVTSTSPEDNPLAFWSIDKTLQSSSLYTLNYHVNVPWFGDCGFHLAAKKRLVWGKEKKINIQNRTLPEDFYSWFTFSNRVRSVRNQAMVNSIRSLNLHTLYSANSKDIQDQDETKELHHLLSNPHRLLYEGGTKGDCVKVLETSDVRLYLDKQLQFSSLDEQIYHEALVHPALSMVQKRERILIAGGGDGFAIREVLKYPDVKHIDLVDLDPLMIHMASNIPRVANLNQRALHDKRVSVHQKDIQVFQKEQKELYDVIIVDLPDPGDEILSRLYTVEFFKKLSNLLTKDGILVCQSHSPEYAPFVYWSIGLSLKGTGMHVRSYHTEVPSFGDWGFHLASKKQLHLPNRKVAVPYQTLPDDLSTLFVFPSKFRSVQENSHMNTLSNLKLHEIYNQELRR</sequence>
<comment type="function">
    <text evidence="4">Catalyzes the irreversible transfer of a propylamine group from the amino donor S-adenosylmethioninamine (decarboxy-AdoMet) to putrescine (1,4-diaminobutane) to yield spermidine.</text>
</comment>
<dbReference type="PANTHER" id="PTHR43317">
    <property type="entry name" value="THERMOSPERMINE SYNTHASE ACAULIS5"/>
    <property type="match status" value="1"/>
</dbReference>
<dbReference type="AlphaFoldDB" id="A0A852TL84"/>
<feature type="binding site" evidence="4">
    <location>
        <position position="360"/>
    </location>
    <ligand>
        <name>spermidine</name>
        <dbReference type="ChEBI" id="CHEBI:57834"/>
    </ligand>
</feature>
<dbReference type="InterPro" id="IPR001045">
    <property type="entry name" value="Spermi_synthase"/>
</dbReference>
<reference evidence="8" key="2">
    <citation type="submission" date="2020-08" db="EMBL/GenBank/DDBJ databases">
        <title>The Agave Microbiome: Exploring the role of microbial communities in plant adaptations to desert environments.</title>
        <authorList>
            <person name="Partida-Martinez L.P."/>
        </authorList>
    </citation>
    <scope>NUCLEOTIDE SEQUENCE [LARGE SCALE GENOMIC DNA]</scope>
    <source>
        <strain evidence="8">AT2.8</strain>
    </source>
</reference>
<feature type="binding site" evidence="4">
    <location>
        <position position="384"/>
    </location>
    <ligand>
        <name>spermidine</name>
        <dbReference type="ChEBI" id="CHEBI:57834"/>
    </ligand>
</feature>
<dbReference type="InterPro" id="IPR030374">
    <property type="entry name" value="PABS"/>
</dbReference>
<feature type="binding site" evidence="4">
    <location>
        <position position="39"/>
    </location>
    <ligand>
        <name>S-methyl-5'-thioadenosine</name>
        <dbReference type="ChEBI" id="CHEBI:17509"/>
    </ligand>
</feature>
<dbReference type="SUPFAM" id="SSF53335">
    <property type="entry name" value="S-adenosyl-L-methionine-dependent methyltransferases"/>
    <property type="match status" value="2"/>
</dbReference>
<gene>
    <name evidence="4" type="primary">speE</name>
    <name evidence="7" type="ORF">F4694_004641</name>
</gene>
<reference evidence="8" key="1">
    <citation type="submission" date="2020-07" db="EMBL/GenBank/DDBJ databases">
        <authorList>
            <person name="Partida-Martinez L."/>
            <person name="Huntemann M."/>
            <person name="Clum A."/>
            <person name="Wang J."/>
            <person name="Palaniappan K."/>
            <person name="Ritter S."/>
            <person name="Chen I.-M."/>
            <person name="Stamatis D."/>
            <person name="Reddy T."/>
            <person name="O'Malley R."/>
            <person name="Daum C."/>
            <person name="Shapiro N."/>
            <person name="Ivanova N."/>
            <person name="Kyrpides N."/>
            <person name="Woyke T."/>
        </authorList>
    </citation>
    <scope>NUCLEOTIDE SEQUENCE [LARGE SCALE GENOMIC DNA]</scope>
    <source>
        <strain evidence="8">AT2.8</strain>
    </source>
</reference>
<evidence type="ECO:0000256" key="3">
    <source>
        <dbReference type="ARBA" id="ARBA00023115"/>
    </source>
</evidence>
<dbReference type="PANTHER" id="PTHR43317:SF1">
    <property type="entry name" value="THERMOSPERMINE SYNTHASE ACAULIS5"/>
    <property type="match status" value="1"/>
</dbReference>
<evidence type="ECO:0000259" key="6">
    <source>
        <dbReference type="PROSITE" id="PS51006"/>
    </source>
</evidence>
<feature type="domain" description="PABS" evidence="6">
    <location>
        <begin position="293"/>
        <end position="535"/>
    </location>
</feature>
<keyword evidence="3 4" id="KW-0620">Polyamine biosynthesis</keyword>
<name>A0A852TL84_9BACI</name>
<evidence type="ECO:0000256" key="4">
    <source>
        <dbReference type="HAMAP-Rule" id="MF_00198"/>
    </source>
</evidence>
<proteinExistence type="inferred from homology"/>
<dbReference type="HAMAP" id="MF_00198">
    <property type="entry name" value="Spermidine_synth"/>
    <property type="match status" value="2"/>
</dbReference>
<comment type="subunit">
    <text evidence="4">Homodimer or homotetramer.</text>
</comment>
<comment type="catalytic activity">
    <reaction evidence="4">
        <text>S-adenosyl 3-(methylsulfanyl)propylamine + putrescine = S-methyl-5'-thioadenosine + spermidine + H(+)</text>
        <dbReference type="Rhea" id="RHEA:12721"/>
        <dbReference type="ChEBI" id="CHEBI:15378"/>
        <dbReference type="ChEBI" id="CHEBI:17509"/>
        <dbReference type="ChEBI" id="CHEBI:57443"/>
        <dbReference type="ChEBI" id="CHEBI:57834"/>
        <dbReference type="ChEBI" id="CHEBI:326268"/>
        <dbReference type="EC" id="2.5.1.16"/>
    </reaction>
</comment>
<dbReference type="CDD" id="cd02440">
    <property type="entry name" value="AdoMet_MTases"/>
    <property type="match status" value="2"/>
</dbReference>
<dbReference type="InterPro" id="IPR029063">
    <property type="entry name" value="SAM-dependent_MTases_sf"/>
</dbReference>
<dbReference type="EC" id="2.5.1.16" evidence="4"/>
<feature type="active site" description="Proton acceptor" evidence="4 5">
    <location>
        <position position="456"/>
    </location>
</feature>
<feature type="binding site" evidence="4">
    <location>
        <position position="404"/>
    </location>
    <ligand>
        <name>S-methyl-5'-thioadenosine</name>
        <dbReference type="ChEBI" id="CHEBI:17509"/>
    </ligand>
</feature>
<evidence type="ECO:0000313" key="8">
    <source>
        <dbReference type="Proteomes" id="UP000548423"/>
    </source>
</evidence>
<protein>
    <recommendedName>
        <fullName evidence="4">Polyamine aminopropyltransferase</fullName>
    </recommendedName>
    <alternativeName>
        <fullName evidence="4">Putrescine aminopropyltransferase</fullName>
        <shortName evidence="4">PAPT</shortName>
    </alternativeName>
    <alternativeName>
        <fullName evidence="4">Spermidine synthase</fullName>
        <shortName evidence="4">SPDS</shortName>
        <shortName evidence="4">SPDSY</shortName>
        <ecNumber evidence="4">2.5.1.16</ecNumber>
    </alternativeName>
</protein>
<dbReference type="GO" id="GO:0008295">
    <property type="term" value="P:spermidine biosynthetic process"/>
    <property type="evidence" value="ECO:0007669"/>
    <property type="project" value="UniProtKB-UniRule"/>
</dbReference>
<comment type="caution">
    <text evidence="7">The sequence shown here is derived from an EMBL/GenBank/DDBJ whole genome shotgun (WGS) entry which is preliminary data.</text>
</comment>
<keyword evidence="2 4" id="KW-0808">Transferase</keyword>
<dbReference type="GO" id="GO:0004766">
    <property type="term" value="F:spermidine synthase activity"/>
    <property type="evidence" value="ECO:0007669"/>
    <property type="project" value="UniProtKB-UniRule"/>
</dbReference>
<accession>A0A852TL84</accession>
<comment type="caution">
    <text evidence="4 5">Lacks conserved residue(s) required for the propagation of feature annotation.</text>
</comment>
<dbReference type="Pfam" id="PF01564">
    <property type="entry name" value="Spermine_synth"/>
    <property type="match status" value="2"/>
</dbReference>
<evidence type="ECO:0000256" key="2">
    <source>
        <dbReference type="ARBA" id="ARBA00022679"/>
    </source>
</evidence>
<dbReference type="UniPathway" id="UPA00248">
    <property type="reaction ID" value="UER00314"/>
</dbReference>
<dbReference type="EMBL" id="JACCBX010000010">
    <property type="protein sequence ID" value="NYE07824.1"/>
    <property type="molecule type" value="Genomic_DNA"/>
</dbReference>